<protein>
    <recommendedName>
        <fullName evidence="2">Sm domain-containing protein</fullName>
    </recommendedName>
</protein>
<dbReference type="PANTHER" id="PTHR21196:SF1">
    <property type="entry name" value="U7 SNRNA-ASSOCIATED SM-LIKE PROTEIN LSM10"/>
    <property type="match status" value="1"/>
</dbReference>
<name>A0AAE0GLK2_9CHLO</name>
<gene>
    <name evidence="3" type="ORF">CYMTET_11956</name>
</gene>
<dbReference type="GO" id="GO:0006398">
    <property type="term" value="P:mRNA 3'-end processing by stem-loop binding and cleavage"/>
    <property type="evidence" value="ECO:0007669"/>
    <property type="project" value="TreeGrafter"/>
</dbReference>
<feature type="region of interest" description="Disordered" evidence="1">
    <location>
        <begin position="101"/>
        <end position="129"/>
    </location>
</feature>
<dbReference type="Gene3D" id="2.30.30.100">
    <property type="match status" value="1"/>
</dbReference>
<dbReference type="AlphaFoldDB" id="A0AAE0GLK2"/>
<keyword evidence="4" id="KW-1185">Reference proteome</keyword>
<dbReference type="Pfam" id="PF01423">
    <property type="entry name" value="LSM"/>
    <property type="match status" value="1"/>
</dbReference>
<feature type="domain" description="Sm" evidence="2">
    <location>
        <begin position="12"/>
        <end position="84"/>
    </location>
</feature>
<accession>A0AAE0GLK2</accession>
<sequence length="129" mass="14296">MGKKFIRKSERSLLCFVQALKDTVVLLELMNDTTIKGQVLSVDEGMNVMLKDASYRTLQGAPLELPMVFVKGSNLRYIHVSRNLNAGQLVEDHRAKLDTAANMYSNSRASGMSTPGNADTKKTPMKSPY</sequence>
<organism evidence="3 4">
    <name type="scientific">Cymbomonas tetramitiformis</name>
    <dbReference type="NCBI Taxonomy" id="36881"/>
    <lineage>
        <taxon>Eukaryota</taxon>
        <taxon>Viridiplantae</taxon>
        <taxon>Chlorophyta</taxon>
        <taxon>Pyramimonadophyceae</taxon>
        <taxon>Pyramimonadales</taxon>
        <taxon>Pyramimonadaceae</taxon>
        <taxon>Cymbomonas</taxon>
    </lineage>
</organism>
<evidence type="ECO:0000256" key="1">
    <source>
        <dbReference type="SAM" id="MobiDB-lite"/>
    </source>
</evidence>
<dbReference type="GO" id="GO:0016604">
    <property type="term" value="C:nuclear body"/>
    <property type="evidence" value="ECO:0007669"/>
    <property type="project" value="TreeGrafter"/>
</dbReference>
<reference evidence="3 4" key="1">
    <citation type="journal article" date="2015" name="Genome Biol. Evol.">
        <title>Comparative Genomics of a Bacterivorous Green Alga Reveals Evolutionary Causalities and Consequences of Phago-Mixotrophic Mode of Nutrition.</title>
        <authorList>
            <person name="Burns J.A."/>
            <person name="Paasch A."/>
            <person name="Narechania A."/>
            <person name="Kim E."/>
        </authorList>
    </citation>
    <scope>NUCLEOTIDE SEQUENCE [LARGE SCALE GENOMIC DNA]</scope>
    <source>
        <strain evidence="3 4">PLY_AMNH</strain>
    </source>
</reference>
<dbReference type="PANTHER" id="PTHR21196">
    <property type="entry name" value="U7 SNRNA-ASSOCIATED SM-LIKE PROTEIN LSM10"/>
    <property type="match status" value="1"/>
</dbReference>
<dbReference type="Proteomes" id="UP001190700">
    <property type="component" value="Unassembled WGS sequence"/>
</dbReference>
<dbReference type="EMBL" id="LGRX02004489">
    <property type="protein sequence ID" value="KAK3280197.1"/>
    <property type="molecule type" value="Genomic_DNA"/>
</dbReference>
<dbReference type="InterPro" id="IPR047575">
    <property type="entry name" value="Sm"/>
</dbReference>
<dbReference type="SMART" id="SM00651">
    <property type="entry name" value="Sm"/>
    <property type="match status" value="1"/>
</dbReference>
<dbReference type="SUPFAM" id="SSF50182">
    <property type="entry name" value="Sm-like ribonucleoproteins"/>
    <property type="match status" value="1"/>
</dbReference>
<evidence type="ECO:0000313" key="3">
    <source>
        <dbReference type="EMBL" id="KAK3280197.1"/>
    </source>
</evidence>
<dbReference type="InterPro" id="IPR010920">
    <property type="entry name" value="LSM_dom_sf"/>
</dbReference>
<dbReference type="InterPro" id="IPR001163">
    <property type="entry name" value="Sm_dom_euk/arc"/>
</dbReference>
<dbReference type="GO" id="GO:0071208">
    <property type="term" value="F:histone pre-mRNA DCP binding"/>
    <property type="evidence" value="ECO:0007669"/>
    <property type="project" value="TreeGrafter"/>
</dbReference>
<dbReference type="PROSITE" id="PS52002">
    <property type="entry name" value="SM"/>
    <property type="match status" value="1"/>
</dbReference>
<evidence type="ECO:0000259" key="2">
    <source>
        <dbReference type="PROSITE" id="PS52002"/>
    </source>
</evidence>
<dbReference type="GO" id="GO:0071209">
    <property type="term" value="F:U7 snRNA binding"/>
    <property type="evidence" value="ECO:0007669"/>
    <property type="project" value="TreeGrafter"/>
</dbReference>
<dbReference type="GO" id="GO:0071254">
    <property type="term" value="C:cytoplasmic U snRNP body"/>
    <property type="evidence" value="ECO:0007669"/>
    <property type="project" value="TreeGrafter"/>
</dbReference>
<dbReference type="InterPro" id="IPR052840">
    <property type="entry name" value="U7_snRNA_Sm-like"/>
</dbReference>
<dbReference type="CDD" id="cd01733">
    <property type="entry name" value="LSm10"/>
    <property type="match status" value="1"/>
</dbReference>
<proteinExistence type="predicted"/>
<comment type="caution">
    <text evidence="3">The sequence shown here is derived from an EMBL/GenBank/DDBJ whole genome shotgun (WGS) entry which is preliminary data.</text>
</comment>
<evidence type="ECO:0000313" key="4">
    <source>
        <dbReference type="Proteomes" id="UP001190700"/>
    </source>
</evidence>
<feature type="compositionally biased region" description="Polar residues" evidence="1">
    <location>
        <begin position="102"/>
        <end position="117"/>
    </location>
</feature>